<feature type="region of interest" description="Disordered" evidence="2">
    <location>
        <begin position="31"/>
        <end position="53"/>
    </location>
</feature>
<evidence type="ECO:0000313" key="4">
    <source>
        <dbReference type="EMBL" id="KAF8482798.1"/>
    </source>
</evidence>
<dbReference type="InterPro" id="IPR006224">
    <property type="entry name" value="PsdUridine_synth_RluA-like_CS"/>
</dbReference>
<accession>A0A9P5TB71</accession>
<dbReference type="InterPro" id="IPR020103">
    <property type="entry name" value="PsdUridine_synth_cat_dom_sf"/>
</dbReference>
<comment type="caution">
    <text evidence="4">The sequence shown here is derived from an EMBL/GenBank/DDBJ whole genome shotgun (WGS) entry which is preliminary data.</text>
</comment>
<reference evidence="4" key="1">
    <citation type="submission" date="2019-10" db="EMBL/GenBank/DDBJ databases">
        <authorList>
            <consortium name="DOE Joint Genome Institute"/>
            <person name="Kuo A."/>
            <person name="Miyauchi S."/>
            <person name="Kiss E."/>
            <person name="Drula E."/>
            <person name="Kohler A."/>
            <person name="Sanchez-Garcia M."/>
            <person name="Andreopoulos B."/>
            <person name="Barry K.W."/>
            <person name="Bonito G."/>
            <person name="Buee M."/>
            <person name="Carver A."/>
            <person name="Chen C."/>
            <person name="Cichocki N."/>
            <person name="Clum A."/>
            <person name="Culley D."/>
            <person name="Crous P.W."/>
            <person name="Fauchery L."/>
            <person name="Girlanda M."/>
            <person name="Hayes R."/>
            <person name="Keri Z."/>
            <person name="LaButti K."/>
            <person name="Lipzen A."/>
            <person name="Lombard V."/>
            <person name="Magnuson J."/>
            <person name="Maillard F."/>
            <person name="Morin E."/>
            <person name="Murat C."/>
            <person name="Nolan M."/>
            <person name="Ohm R."/>
            <person name="Pangilinan J."/>
            <person name="Pereira M."/>
            <person name="Perotto S."/>
            <person name="Peter M."/>
            <person name="Riley R."/>
            <person name="Sitrit Y."/>
            <person name="Stielow B."/>
            <person name="Szollosi G."/>
            <person name="Zifcakova L."/>
            <person name="Stursova M."/>
            <person name="Spatafora J.W."/>
            <person name="Tedersoo L."/>
            <person name="Vaario L.-M."/>
            <person name="Yamada A."/>
            <person name="Yan M."/>
            <person name="Wang P."/>
            <person name="Xu J."/>
            <person name="Bruns T."/>
            <person name="Baldrian P."/>
            <person name="Vilgalys R."/>
            <person name="Henrissat B."/>
            <person name="Grigoriev I.V."/>
            <person name="Hibbett D."/>
            <person name="Nagy L.G."/>
            <person name="Martin F.M."/>
        </authorList>
    </citation>
    <scope>NUCLEOTIDE SEQUENCE</scope>
    <source>
        <strain evidence="4">Prilba</strain>
    </source>
</reference>
<evidence type="ECO:0000256" key="1">
    <source>
        <dbReference type="ARBA" id="ARBA00010876"/>
    </source>
</evidence>
<dbReference type="Proteomes" id="UP000759537">
    <property type="component" value="Unassembled WGS sequence"/>
</dbReference>
<evidence type="ECO:0000313" key="5">
    <source>
        <dbReference type="Proteomes" id="UP000759537"/>
    </source>
</evidence>
<dbReference type="GO" id="GO:0009982">
    <property type="term" value="F:pseudouridine synthase activity"/>
    <property type="evidence" value="ECO:0007669"/>
    <property type="project" value="InterPro"/>
</dbReference>
<feature type="domain" description="Pseudouridine synthase RsuA/RluA-like" evidence="3">
    <location>
        <begin position="21"/>
        <end position="204"/>
    </location>
</feature>
<dbReference type="AlphaFoldDB" id="A0A9P5TB71"/>
<evidence type="ECO:0000259" key="3">
    <source>
        <dbReference type="Pfam" id="PF00849"/>
    </source>
</evidence>
<comment type="similarity">
    <text evidence="1">Belongs to the pseudouridine synthase RluA family.</text>
</comment>
<sequence>MLSATTRACGRLGVLYKDRGVIVLNKPPGLVSQGTSSTAASAKNDGPETTPPRTAFDNVLDGLRRVYGLSTNPFPVHRLDKGTTGVLVLACTKALARELSRQFRTHAIEKTYLALVRGDARTFPVKSGLIAAPLSFDDGRVGVQAARGSYSYSGAQTEEETDPGGKAARTAWEVLASSDVAPLSLVRLYPHTGLKHQLRVHMAHALGVPILGDALYGGVTAYAGVPEGRLFLHSSSISFWRYRREGLRKRFRLTISAPLPVDFIKICRDMNLGLPKGVTEGGALVDGEHLEGGEIPGVEGRWFGEPFSM</sequence>
<dbReference type="EMBL" id="WHVB01000005">
    <property type="protein sequence ID" value="KAF8482798.1"/>
    <property type="molecule type" value="Genomic_DNA"/>
</dbReference>
<dbReference type="PANTHER" id="PTHR21600:SF87">
    <property type="entry name" value="RNA PSEUDOURIDYLATE SYNTHASE DOMAIN-CONTAINING PROTEIN 1"/>
    <property type="match status" value="1"/>
</dbReference>
<protein>
    <submittedName>
        <fullName evidence="4">Pseudouridine synthase</fullName>
    </submittedName>
</protein>
<organism evidence="4 5">
    <name type="scientific">Russula ochroleuca</name>
    <dbReference type="NCBI Taxonomy" id="152965"/>
    <lineage>
        <taxon>Eukaryota</taxon>
        <taxon>Fungi</taxon>
        <taxon>Dikarya</taxon>
        <taxon>Basidiomycota</taxon>
        <taxon>Agaricomycotina</taxon>
        <taxon>Agaricomycetes</taxon>
        <taxon>Russulales</taxon>
        <taxon>Russulaceae</taxon>
        <taxon>Russula</taxon>
    </lineage>
</organism>
<dbReference type="OrthoDB" id="428658at2759"/>
<dbReference type="CDD" id="cd02869">
    <property type="entry name" value="PseudoU_synth_RluA_like"/>
    <property type="match status" value="1"/>
</dbReference>
<keyword evidence="5" id="KW-1185">Reference proteome</keyword>
<proteinExistence type="inferred from homology"/>
<name>A0A9P5TB71_9AGAM</name>
<dbReference type="PROSITE" id="PS01129">
    <property type="entry name" value="PSI_RLU"/>
    <property type="match status" value="1"/>
</dbReference>
<dbReference type="GO" id="GO:0003723">
    <property type="term" value="F:RNA binding"/>
    <property type="evidence" value="ECO:0007669"/>
    <property type="project" value="InterPro"/>
</dbReference>
<reference evidence="4" key="2">
    <citation type="journal article" date="2020" name="Nat. Commun.">
        <title>Large-scale genome sequencing of mycorrhizal fungi provides insights into the early evolution of symbiotic traits.</title>
        <authorList>
            <person name="Miyauchi S."/>
            <person name="Kiss E."/>
            <person name="Kuo A."/>
            <person name="Drula E."/>
            <person name="Kohler A."/>
            <person name="Sanchez-Garcia M."/>
            <person name="Morin E."/>
            <person name="Andreopoulos B."/>
            <person name="Barry K.W."/>
            <person name="Bonito G."/>
            <person name="Buee M."/>
            <person name="Carver A."/>
            <person name="Chen C."/>
            <person name="Cichocki N."/>
            <person name="Clum A."/>
            <person name="Culley D."/>
            <person name="Crous P.W."/>
            <person name="Fauchery L."/>
            <person name="Girlanda M."/>
            <person name="Hayes R.D."/>
            <person name="Keri Z."/>
            <person name="LaButti K."/>
            <person name="Lipzen A."/>
            <person name="Lombard V."/>
            <person name="Magnuson J."/>
            <person name="Maillard F."/>
            <person name="Murat C."/>
            <person name="Nolan M."/>
            <person name="Ohm R.A."/>
            <person name="Pangilinan J."/>
            <person name="Pereira M.F."/>
            <person name="Perotto S."/>
            <person name="Peter M."/>
            <person name="Pfister S."/>
            <person name="Riley R."/>
            <person name="Sitrit Y."/>
            <person name="Stielow J.B."/>
            <person name="Szollosi G."/>
            <person name="Zifcakova L."/>
            <person name="Stursova M."/>
            <person name="Spatafora J.W."/>
            <person name="Tedersoo L."/>
            <person name="Vaario L.M."/>
            <person name="Yamada A."/>
            <person name="Yan M."/>
            <person name="Wang P."/>
            <person name="Xu J."/>
            <person name="Bruns T."/>
            <person name="Baldrian P."/>
            <person name="Vilgalys R."/>
            <person name="Dunand C."/>
            <person name="Henrissat B."/>
            <person name="Grigoriev I.V."/>
            <person name="Hibbett D."/>
            <person name="Nagy L.G."/>
            <person name="Martin F.M."/>
        </authorList>
    </citation>
    <scope>NUCLEOTIDE SEQUENCE</scope>
    <source>
        <strain evidence="4">Prilba</strain>
    </source>
</reference>
<dbReference type="Pfam" id="PF00849">
    <property type="entry name" value="PseudoU_synth_2"/>
    <property type="match status" value="1"/>
</dbReference>
<feature type="compositionally biased region" description="Polar residues" evidence="2">
    <location>
        <begin position="32"/>
        <end position="41"/>
    </location>
</feature>
<evidence type="ECO:0000256" key="2">
    <source>
        <dbReference type="SAM" id="MobiDB-lite"/>
    </source>
</evidence>
<dbReference type="Gene3D" id="3.30.2350.10">
    <property type="entry name" value="Pseudouridine synthase"/>
    <property type="match status" value="1"/>
</dbReference>
<gene>
    <name evidence="4" type="ORF">DFH94DRAFT_729767</name>
</gene>
<dbReference type="GO" id="GO:0000455">
    <property type="term" value="P:enzyme-directed rRNA pseudouridine synthesis"/>
    <property type="evidence" value="ECO:0007669"/>
    <property type="project" value="TreeGrafter"/>
</dbReference>
<dbReference type="SUPFAM" id="SSF55120">
    <property type="entry name" value="Pseudouridine synthase"/>
    <property type="match status" value="1"/>
</dbReference>
<dbReference type="PANTHER" id="PTHR21600">
    <property type="entry name" value="MITOCHONDRIAL RNA PSEUDOURIDINE SYNTHASE"/>
    <property type="match status" value="1"/>
</dbReference>
<dbReference type="InterPro" id="IPR006145">
    <property type="entry name" value="PsdUridine_synth_RsuA/RluA"/>
</dbReference>
<dbReference type="InterPro" id="IPR050188">
    <property type="entry name" value="RluA_PseudoU_synthase"/>
</dbReference>